<evidence type="ECO:0000256" key="3">
    <source>
        <dbReference type="ARBA" id="ARBA00023054"/>
    </source>
</evidence>
<dbReference type="Pfam" id="PF00038">
    <property type="entry name" value="Filament"/>
    <property type="match status" value="1"/>
</dbReference>
<dbReference type="Gene3D" id="2.60.40.1260">
    <property type="entry name" value="Lamin Tail domain"/>
    <property type="match status" value="1"/>
</dbReference>
<dbReference type="GO" id="GO:0006998">
    <property type="term" value="P:nuclear envelope organization"/>
    <property type="evidence" value="ECO:0007669"/>
    <property type="project" value="TreeGrafter"/>
</dbReference>
<dbReference type="Proteomes" id="UP000887565">
    <property type="component" value="Unplaced"/>
</dbReference>
<dbReference type="GO" id="GO:0031507">
    <property type="term" value="P:heterochromatin formation"/>
    <property type="evidence" value="ECO:0007669"/>
    <property type="project" value="TreeGrafter"/>
</dbReference>
<evidence type="ECO:0000313" key="7">
    <source>
        <dbReference type="Proteomes" id="UP000887565"/>
    </source>
</evidence>
<dbReference type="GO" id="GO:0005200">
    <property type="term" value="F:structural constituent of cytoskeleton"/>
    <property type="evidence" value="ECO:0007669"/>
    <property type="project" value="TreeGrafter"/>
</dbReference>
<dbReference type="PANTHER" id="PTHR45721:SF11">
    <property type="entry name" value="LAMIN DM0-RELATED"/>
    <property type="match status" value="1"/>
</dbReference>
<dbReference type="GO" id="GO:0005652">
    <property type="term" value="C:nuclear lamina"/>
    <property type="evidence" value="ECO:0007669"/>
    <property type="project" value="TreeGrafter"/>
</dbReference>
<name>A0A915L0H6_ROMCU</name>
<dbReference type="InterPro" id="IPR036415">
    <property type="entry name" value="Lamin_tail_dom_sf"/>
</dbReference>
<accession>A0A915L0H6</accession>
<dbReference type="PANTHER" id="PTHR45721">
    <property type="entry name" value="LAMIN DM0-RELATED"/>
    <property type="match status" value="1"/>
</dbReference>
<organism evidence="7 8">
    <name type="scientific">Romanomermis culicivorax</name>
    <name type="common">Nematode worm</name>
    <dbReference type="NCBI Taxonomy" id="13658"/>
    <lineage>
        <taxon>Eukaryota</taxon>
        <taxon>Metazoa</taxon>
        <taxon>Ecdysozoa</taxon>
        <taxon>Nematoda</taxon>
        <taxon>Enoplea</taxon>
        <taxon>Dorylaimia</taxon>
        <taxon>Mermithida</taxon>
        <taxon>Mermithoidea</taxon>
        <taxon>Mermithidae</taxon>
        <taxon>Romanomermis</taxon>
    </lineage>
</organism>
<feature type="domain" description="LTD" evidence="6">
    <location>
        <begin position="200"/>
        <end position="269"/>
    </location>
</feature>
<dbReference type="WBParaSite" id="nRc.2.0.1.t43955-RA">
    <property type="protein sequence ID" value="nRc.2.0.1.t43955-RA"/>
    <property type="gene ID" value="nRc.2.0.1.g43955"/>
</dbReference>
<dbReference type="SUPFAM" id="SSF74853">
    <property type="entry name" value="Lamin A/C globular tail domain"/>
    <property type="match status" value="1"/>
</dbReference>
<dbReference type="GO" id="GO:0007097">
    <property type="term" value="P:nuclear migration"/>
    <property type="evidence" value="ECO:0007669"/>
    <property type="project" value="TreeGrafter"/>
</dbReference>
<dbReference type="AlphaFoldDB" id="A0A915L0H6"/>
<dbReference type="GO" id="GO:0051664">
    <property type="term" value="P:nuclear pore localization"/>
    <property type="evidence" value="ECO:0007669"/>
    <property type="project" value="TreeGrafter"/>
</dbReference>
<dbReference type="SUPFAM" id="SSF64593">
    <property type="entry name" value="Intermediate filament protein, coiled coil region"/>
    <property type="match status" value="1"/>
</dbReference>
<comment type="subcellular location">
    <subcellularLocation>
        <location evidence="1">Nucleus</location>
    </subcellularLocation>
</comment>
<dbReference type="GO" id="GO:0005882">
    <property type="term" value="C:intermediate filament"/>
    <property type="evidence" value="ECO:0007669"/>
    <property type="project" value="UniProtKB-KW"/>
</dbReference>
<proteinExistence type="predicted"/>
<protein>
    <submittedName>
        <fullName evidence="8">LTD domain-containing protein</fullName>
    </submittedName>
</protein>
<dbReference type="PROSITE" id="PS51841">
    <property type="entry name" value="LTD"/>
    <property type="match status" value="1"/>
</dbReference>
<keyword evidence="2" id="KW-0403">Intermediate filament</keyword>
<dbReference type="GO" id="GO:0090435">
    <property type="term" value="P:protein localization to nuclear envelope"/>
    <property type="evidence" value="ECO:0007669"/>
    <property type="project" value="TreeGrafter"/>
</dbReference>
<dbReference type="InterPro" id="IPR001322">
    <property type="entry name" value="Lamin_tail_dom"/>
</dbReference>
<keyword evidence="4" id="KW-0539">Nucleus</keyword>
<sequence length="269" mass="31761">MCHNREKELYVEEVDQNLETIYSNKLHEHLLEMRRELEDIIGANRRQIEENYNSKLENLHSSAECHYQTELDFKKQMQILKLKLENYDSTKLNAESKLIEFQREIENLTSKLSKSKQDYDFRLQNSQKMIEKLQNQLNEMLNNYETLMGSKIQICKEIEQFQKMLEGEEKRLCLSPLVEQTGTASKRKIVKAKRLLDPNFEYQFNILSSKLIKIVEIDRNGKFLKILNDSNDVDFPIGGWTLECKADNQEPVVYKFHQKLSLKAGKSCT</sequence>
<dbReference type="Gene3D" id="1.20.5.170">
    <property type="match status" value="1"/>
</dbReference>
<reference evidence="8" key="1">
    <citation type="submission" date="2022-11" db="UniProtKB">
        <authorList>
            <consortium name="WormBaseParasite"/>
        </authorList>
    </citation>
    <scope>IDENTIFICATION</scope>
</reference>
<evidence type="ECO:0000256" key="5">
    <source>
        <dbReference type="SAM" id="Coils"/>
    </source>
</evidence>
<keyword evidence="3 5" id="KW-0175">Coiled coil</keyword>
<evidence type="ECO:0000313" key="8">
    <source>
        <dbReference type="WBParaSite" id="nRc.2.0.1.t43955-RA"/>
    </source>
</evidence>
<evidence type="ECO:0000256" key="1">
    <source>
        <dbReference type="ARBA" id="ARBA00004123"/>
    </source>
</evidence>
<evidence type="ECO:0000256" key="2">
    <source>
        <dbReference type="ARBA" id="ARBA00022754"/>
    </source>
</evidence>
<feature type="coiled-coil region" evidence="5">
    <location>
        <begin position="84"/>
        <end position="150"/>
    </location>
</feature>
<evidence type="ECO:0000259" key="6">
    <source>
        <dbReference type="PROSITE" id="PS51841"/>
    </source>
</evidence>
<evidence type="ECO:0000256" key="4">
    <source>
        <dbReference type="ARBA" id="ARBA00023242"/>
    </source>
</evidence>
<keyword evidence="7" id="KW-1185">Reference proteome</keyword>
<dbReference type="InterPro" id="IPR039008">
    <property type="entry name" value="IF_rod_dom"/>
</dbReference>